<dbReference type="PANTHER" id="PTHR46118">
    <property type="entry name" value="PROTEIN ABHD11"/>
    <property type="match status" value="1"/>
</dbReference>
<dbReference type="InterPro" id="IPR029058">
    <property type="entry name" value="AB_hydrolase_fold"/>
</dbReference>
<dbReference type="RefSeq" id="WP_354618843.1">
    <property type="nucleotide sequence ID" value="NZ_JBEWYP010000006.1"/>
</dbReference>
<evidence type="ECO:0000256" key="1">
    <source>
        <dbReference type="ARBA" id="ARBA00022801"/>
    </source>
</evidence>
<dbReference type="Gene3D" id="3.40.50.1820">
    <property type="entry name" value="alpha/beta hydrolase"/>
    <property type="match status" value="1"/>
</dbReference>
<protein>
    <submittedName>
        <fullName evidence="3">Alpha/beta fold hydrolase</fullName>
    </submittedName>
</protein>
<proteinExistence type="predicted"/>
<keyword evidence="1 3" id="KW-0378">Hydrolase</keyword>
<dbReference type="SUPFAM" id="SSF53474">
    <property type="entry name" value="alpha/beta-Hydrolases"/>
    <property type="match status" value="1"/>
</dbReference>
<dbReference type="Pfam" id="PF00561">
    <property type="entry name" value="Abhydrolase_1"/>
    <property type="match status" value="1"/>
</dbReference>
<accession>A0ABV2TXP0</accession>
<organism evidence="3 4">
    <name type="scientific">Sediminicola luteus</name>
    <dbReference type="NCBI Taxonomy" id="319238"/>
    <lineage>
        <taxon>Bacteria</taxon>
        <taxon>Pseudomonadati</taxon>
        <taxon>Bacteroidota</taxon>
        <taxon>Flavobacteriia</taxon>
        <taxon>Flavobacteriales</taxon>
        <taxon>Flavobacteriaceae</taxon>
        <taxon>Sediminicola</taxon>
    </lineage>
</organism>
<name>A0ABV2TXP0_9FLAO</name>
<dbReference type="EMBL" id="JBEWYP010000006">
    <property type="protein sequence ID" value="MET7030051.1"/>
    <property type="molecule type" value="Genomic_DNA"/>
</dbReference>
<evidence type="ECO:0000313" key="4">
    <source>
        <dbReference type="Proteomes" id="UP001549773"/>
    </source>
</evidence>
<sequence length="258" mass="29342">MPLLYSNILGKGTPLMILHGFLGMSDNWKTLGTQYAEEGFEVHLMDQRNHGKSFHSSEFNYDLLAKDVYDYIQHYQLKDVIVIGHSMGGKTAMQLACSYHNVVSKLLVADIAPKYYPPHHDEILNGLNALDLTTISSRTEADKQLAKHLTNFGVRQFLLKNLYWESKEKLGFRFNLPVLSTKMEEVGENIGSTANFQGPTLFLRGDKSEYVTMQDLPEIKRHFPLAELDTIAKAGHWLHAENPEAFFEKSMAFMKNQG</sequence>
<gene>
    <name evidence="3" type="ORF">ABXZ32_11620</name>
</gene>
<feature type="domain" description="AB hydrolase-1" evidence="2">
    <location>
        <begin position="14"/>
        <end position="111"/>
    </location>
</feature>
<reference evidence="3 4" key="1">
    <citation type="submission" date="2024-07" db="EMBL/GenBank/DDBJ databases">
        <title>The genome sequence of type strain Sediminicola luteus GDMCC 1.2596T.</title>
        <authorList>
            <person name="Liu Y."/>
        </authorList>
    </citation>
    <scope>NUCLEOTIDE SEQUENCE [LARGE SCALE GENOMIC DNA]</scope>
    <source>
        <strain evidence="3 4">GDMCC 1.2596</strain>
    </source>
</reference>
<comment type="caution">
    <text evidence="3">The sequence shown here is derived from an EMBL/GenBank/DDBJ whole genome shotgun (WGS) entry which is preliminary data.</text>
</comment>
<dbReference type="GO" id="GO:0016787">
    <property type="term" value="F:hydrolase activity"/>
    <property type="evidence" value="ECO:0007669"/>
    <property type="project" value="UniProtKB-KW"/>
</dbReference>
<dbReference type="PANTHER" id="PTHR46118:SF4">
    <property type="entry name" value="PROTEIN ABHD11"/>
    <property type="match status" value="1"/>
</dbReference>
<keyword evidence="4" id="KW-1185">Reference proteome</keyword>
<evidence type="ECO:0000259" key="2">
    <source>
        <dbReference type="Pfam" id="PF00561"/>
    </source>
</evidence>
<evidence type="ECO:0000313" key="3">
    <source>
        <dbReference type="EMBL" id="MET7030051.1"/>
    </source>
</evidence>
<dbReference type="InterPro" id="IPR000073">
    <property type="entry name" value="AB_hydrolase_1"/>
</dbReference>
<dbReference type="Proteomes" id="UP001549773">
    <property type="component" value="Unassembled WGS sequence"/>
</dbReference>